<evidence type="ECO:0000259" key="4">
    <source>
        <dbReference type="Pfam" id="PF00593"/>
    </source>
</evidence>
<accession>A0A4U9D884</accession>
<dbReference type="AlphaFoldDB" id="A0A4U9D884"/>
<dbReference type="SUPFAM" id="SSF56935">
    <property type="entry name" value="Porins"/>
    <property type="match status" value="1"/>
</dbReference>
<dbReference type="Pfam" id="PF00593">
    <property type="entry name" value="TonB_dep_Rec_b-barrel"/>
    <property type="match status" value="1"/>
</dbReference>
<dbReference type="Proteomes" id="UP000339249">
    <property type="component" value="Unassembled WGS sequence"/>
</dbReference>
<comment type="subcellular location">
    <subcellularLocation>
        <location evidence="1">Cell outer membrane</location>
    </subcellularLocation>
</comment>
<organism evidence="5 6">
    <name type="scientific">Raoultella terrigena</name>
    <name type="common">Klebsiella terrigena</name>
    <dbReference type="NCBI Taxonomy" id="577"/>
    <lineage>
        <taxon>Bacteria</taxon>
        <taxon>Pseudomonadati</taxon>
        <taxon>Pseudomonadota</taxon>
        <taxon>Gammaproteobacteria</taxon>
        <taxon>Enterobacterales</taxon>
        <taxon>Enterobacteriaceae</taxon>
        <taxon>Klebsiella/Raoultella group</taxon>
        <taxon>Raoultella</taxon>
    </lineage>
</organism>
<reference evidence="5 6" key="1">
    <citation type="submission" date="2019-04" db="EMBL/GenBank/DDBJ databases">
        <authorList>
            <consortium name="Pathogen Informatics"/>
        </authorList>
    </citation>
    <scope>NUCLEOTIDE SEQUENCE [LARGE SCALE GENOMIC DNA]</scope>
    <source>
        <strain evidence="5 6">NCTC9185</strain>
    </source>
</reference>
<sequence>MGVYLQDQLSWESWELLLSGRYDWAEVRTTDVTDASRSQKNDSKFTWRTGLLYAFDFGLSRTSATAPPLNPTCKPTGRREWVRSTRAWASRWRSA</sequence>
<evidence type="ECO:0000256" key="2">
    <source>
        <dbReference type="ARBA" id="ARBA00023136"/>
    </source>
</evidence>
<dbReference type="InterPro" id="IPR000531">
    <property type="entry name" value="Beta-barrel_TonB"/>
</dbReference>
<dbReference type="EMBL" id="CABDVU010000001">
    <property type="protein sequence ID" value="VTN14810.1"/>
    <property type="molecule type" value="Genomic_DNA"/>
</dbReference>
<keyword evidence="3" id="KW-0998">Cell outer membrane</keyword>
<dbReference type="InterPro" id="IPR036942">
    <property type="entry name" value="Beta-barrel_TonB_sf"/>
</dbReference>
<evidence type="ECO:0000313" key="6">
    <source>
        <dbReference type="Proteomes" id="UP000339249"/>
    </source>
</evidence>
<dbReference type="GO" id="GO:0009279">
    <property type="term" value="C:cell outer membrane"/>
    <property type="evidence" value="ECO:0007669"/>
    <property type="project" value="UniProtKB-SubCell"/>
</dbReference>
<protein>
    <submittedName>
        <fullName evidence="5">Ferric hydroxamate uptake</fullName>
    </submittedName>
</protein>
<feature type="domain" description="TonB-dependent receptor-like beta-barrel" evidence="4">
    <location>
        <begin position="2"/>
        <end position="56"/>
    </location>
</feature>
<evidence type="ECO:0000256" key="1">
    <source>
        <dbReference type="ARBA" id="ARBA00004442"/>
    </source>
</evidence>
<proteinExistence type="predicted"/>
<evidence type="ECO:0000313" key="5">
    <source>
        <dbReference type="EMBL" id="VTN14810.1"/>
    </source>
</evidence>
<gene>
    <name evidence="5" type="primary">fhuA_8</name>
    <name evidence="5" type="ORF">NCTC9185_06878</name>
</gene>
<evidence type="ECO:0000256" key="3">
    <source>
        <dbReference type="ARBA" id="ARBA00023237"/>
    </source>
</evidence>
<keyword evidence="2" id="KW-0472">Membrane</keyword>
<name>A0A4U9D884_RAOTE</name>
<dbReference type="Gene3D" id="2.40.170.20">
    <property type="entry name" value="TonB-dependent receptor, beta-barrel domain"/>
    <property type="match status" value="1"/>
</dbReference>